<name>A0A1N6FL75_9FLAO</name>
<dbReference type="OrthoDB" id="1247236at2"/>
<evidence type="ECO:0000313" key="3">
    <source>
        <dbReference type="Proteomes" id="UP000185207"/>
    </source>
</evidence>
<dbReference type="RefSeq" id="WP_074234035.1">
    <property type="nucleotide sequence ID" value="NZ_FSRK01000001.1"/>
</dbReference>
<reference evidence="3" key="1">
    <citation type="submission" date="2016-11" db="EMBL/GenBank/DDBJ databases">
        <authorList>
            <person name="Varghese N."/>
            <person name="Submissions S."/>
        </authorList>
    </citation>
    <scope>NUCLEOTIDE SEQUENCE [LARGE SCALE GENOMIC DNA]</scope>
    <source>
        <strain evidence="3">DSM 27623</strain>
    </source>
</reference>
<keyword evidence="3" id="KW-1185">Reference proteome</keyword>
<gene>
    <name evidence="2" type="ORF">SAMN05444409_1336</name>
</gene>
<evidence type="ECO:0000256" key="1">
    <source>
        <dbReference type="SAM" id="SignalP"/>
    </source>
</evidence>
<organism evidence="2 3">
    <name type="scientific">Epilithonimonas zeae</name>
    <dbReference type="NCBI Taxonomy" id="1416779"/>
    <lineage>
        <taxon>Bacteria</taxon>
        <taxon>Pseudomonadati</taxon>
        <taxon>Bacteroidota</taxon>
        <taxon>Flavobacteriia</taxon>
        <taxon>Flavobacteriales</taxon>
        <taxon>Weeksellaceae</taxon>
        <taxon>Chryseobacterium group</taxon>
        <taxon>Epilithonimonas</taxon>
    </lineage>
</organism>
<dbReference type="PROSITE" id="PS51257">
    <property type="entry name" value="PROKAR_LIPOPROTEIN"/>
    <property type="match status" value="1"/>
</dbReference>
<sequence>MKTFLLIFLSFLLISCEVKSQENQSVNYINTEDKFSQKISEIKDFVKDSDYNSNKAFLIDFSIASSKFRFFVIDIKTGKILQKALVAHGDGSENGKTKNGLKFSNLENSHCSSLGKYLIEEKYKGQFGLSYRLTGLDETNSNARKRAIVLHRLSCVPDVEQKTDICLSFGCPMVSDDFFKILEQHIDKSNKKIILYAYN</sequence>
<feature type="chain" id="PRO_5013042938" evidence="1">
    <location>
        <begin position="21"/>
        <end position="199"/>
    </location>
</feature>
<dbReference type="STRING" id="1416779.SAMN05444409_1336"/>
<dbReference type="PANTHER" id="PTHR38477">
    <property type="entry name" value="HYPOTHETICAL EXPORTED PROTEIN"/>
    <property type="match status" value="1"/>
</dbReference>
<dbReference type="InterPro" id="IPR032676">
    <property type="entry name" value="YkuD_2"/>
</dbReference>
<protein>
    <submittedName>
        <fullName evidence="2">L,D-transpeptidase catalytic domain</fullName>
    </submittedName>
</protein>
<dbReference type="EMBL" id="FSRK01000001">
    <property type="protein sequence ID" value="SIN96004.1"/>
    <property type="molecule type" value="Genomic_DNA"/>
</dbReference>
<dbReference type="PANTHER" id="PTHR38477:SF1">
    <property type="entry name" value="MUREIN L,D-TRANSPEPTIDASE CATALYTIC DOMAIN FAMILY PROTEIN"/>
    <property type="match status" value="1"/>
</dbReference>
<feature type="signal peptide" evidence="1">
    <location>
        <begin position="1"/>
        <end position="20"/>
    </location>
</feature>
<evidence type="ECO:0000313" key="2">
    <source>
        <dbReference type="EMBL" id="SIN96004.1"/>
    </source>
</evidence>
<accession>A0A1N6FL75</accession>
<proteinExistence type="predicted"/>
<dbReference type="Proteomes" id="UP000185207">
    <property type="component" value="Unassembled WGS sequence"/>
</dbReference>
<dbReference type="Pfam" id="PF13645">
    <property type="entry name" value="YkuD_2"/>
    <property type="match status" value="1"/>
</dbReference>
<dbReference type="AlphaFoldDB" id="A0A1N6FL75"/>
<keyword evidence="1" id="KW-0732">Signal</keyword>